<gene>
    <name evidence="12" type="primary">fptA</name>
    <name evidence="12" type="ORF">DF168_01228</name>
</gene>
<dbReference type="SUPFAM" id="SSF56935">
    <property type="entry name" value="Porins"/>
    <property type="match status" value="1"/>
</dbReference>
<proteinExistence type="predicted"/>
<dbReference type="Proteomes" id="UP000247465">
    <property type="component" value="Chromosome"/>
</dbReference>
<keyword evidence="4" id="KW-0410">Iron transport</keyword>
<evidence type="ECO:0000256" key="7">
    <source>
        <dbReference type="ARBA" id="ARBA00023004"/>
    </source>
</evidence>
<dbReference type="EMBL" id="CP029803">
    <property type="protein sequence ID" value="AWT60029.1"/>
    <property type="molecule type" value="Genomic_DNA"/>
</dbReference>
<evidence type="ECO:0000259" key="11">
    <source>
        <dbReference type="Pfam" id="PF07715"/>
    </source>
</evidence>
<dbReference type="AlphaFoldDB" id="A0A2Z4ACX4"/>
<accession>A0A2Z4ACX4</accession>
<keyword evidence="7" id="KW-0408">Iron</keyword>
<dbReference type="Pfam" id="PF07715">
    <property type="entry name" value="Plug"/>
    <property type="match status" value="1"/>
</dbReference>
<dbReference type="Gene3D" id="2.170.130.10">
    <property type="entry name" value="TonB-dependent receptor, plug domain"/>
    <property type="match status" value="1"/>
</dbReference>
<evidence type="ECO:0000256" key="9">
    <source>
        <dbReference type="ARBA" id="ARBA00023136"/>
    </source>
</evidence>
<dbReference type="KEGG" id="mtar:DF168_01228"/>
<evidence type="ECO:0000256" key="3">
    <source>
        <dbReference type="ARBA" id="ARBA00022452"/>
    </source>
</evidence>
<organism evidence="12 13">
    <name type="scientific">Candidatus Moanibacter tarae</name>
    <dbReference type="NCBI Taxonomy" id="2200854"/>
    <lineage>
        <taxon>Bacteria</taxon>
        <taxon>Pseudomonadati</taxon>
        <taxon>Verrucomicrobiota</taxon>
        <taxon>Opitutia</taxon>
        <taxon>Puniceicoccales</taxon>
        <taxon>Puniceicoccales incertae sedis</taxon>
        <taxon>Candidatus Moanibacter</taxon>
    </lineage>
</organism>
<keyword evidence="6" id="KW-0732">Signal</keyword>
<evidence type="ECO:0000256" key="10">
    <source>
        <dbReference type="ARBA" id="ARBA00023237"/>
    </source>
</evidence>
<evidence type="ECO:0000256" key="5">
    <source>
        <dbReference type="ARBA" id="ARBA00022692"/>
    </source>
</evidence>
<dbReference type="PANTHER" id="PTHR32552:SF68">
    <property type="entry name" value="FERRICHROME OUTER MEMBRANE TRANSPORTER_PHAGE RECEPTOR"/>
    <property type="match status" value="1"/>
</dbReference>
<keyword evidence="5" id="KW-0812">Transmembrane</keyword>
<keyword evidence="10" id="KW-0998">Cell outer membrane</keyword>
<dbReference type="GO" id="GO:0015344">
    <property type="term" value="F:siderophore uptake transmembrane transporter activity"/>
    <property type="evidence" value="ECO:0007669"/>
    <property type="project" value="TreeGrafter"/>
</dbReference>
<name>A0A2Z4ACX4_9BACT</name>
<sequence>MVPVGGRELFNFSTELLKPGSYILSLALMIAFSITLSKADENARLIELDEFIAEETLLEETETLLPTERKVSSVFGSARSLMEIPRSVSVINPETLKEHDLDDVYELADRIAGATVVNFYGIAGIPHTRGLYTSNYFNGMQRVWNRNGYPTSFGSLESLDYIKGPTPALYSASSPGGYINFIPKSPYFDEFRGSAKFTYGSYNQFNTQLDIGGPTLLLRNPSAWRLSLTYQNADTYYNGLSNDYLSAYAAAKVKLSDNISFFMGGEYYLYRGDERVGWNRVTQDLIDNSHYIVGDPLNDLTREVIEMPNAWGGYLGQRIINQTPGRTSREAIESTAPFGGILGNFNRSAKFNPNDLSKEAIRFFSFVGGLKNCGNPFFYQMSGSGCTSHLVETVKISGRQNLSSPDDFADTDNILLFWDAVISNSEQFSITNKVYFESYSRHKYSDYGYAEEGENSTIENKIIVEHKMSNKPIIDSFVYGTSIRFEDALAKTDFTAEPFSRRDITKLKNFNTILPTGGDRNRDGLTFWDPYGSNKTKLITYGVFFTADLKATDRVNLILNGRLDHANWFDRKRPDDISFNSFTPKPGDLIGDEMGEGDKNYFNWSISGIRKFTDTLSGYISYHRGTSFQGYYVSGGIANNEGDTNFMENVLAEAGIKVVSKELNLYGSFNVYHIDLQEFDDRGGFATDQRGRGIECDLTWEPNDWLSLSAAISWQEHFYRTRTLVGGFVPLNASQMVMYAGSTYLDFGLQEWRGKDGIAGDGPRHAIPEWTGNFYVRIQTPRGITIGIGPVFTDSQFLNADRTLRLPSSLVWNGRVSYSSGAWELALSGTNLFSEDYFFPSDSFASNAIVTKAPTAEWKTSITYHF</sequence>
<keyword evidence="12" id="KW-0675">Receptor</keyword>
<keyword evidence="2" id="KW-0813">Transport</keyword>
<evidence type="ECO:0000313" key="13">
    <source>
        <dbReference type="Proteomes" id="UP000247465"/>
    </source>
</evidence>
<keyword evidence="8" id="KW-0406">Ion transport</keyword>
<dbReference type="Gene3D" id="2.40.170.20">
    <property type="entry name" value="TonB-dependent receptor, beta-barrel domain"/>
    <property type="match status" value="1"/>
</dbReference>
<keyword evidence="9" id="KW-0472">Membrane</keyword>
<dbReference type="InterPro" id="IPR037066">
    <property type="entry name" value="Plug_dom_sf"/>
</dbReference>
<comment type="subcellular location">
    <subcellularLocation>
        <location evidence="1">Cell outer membrane</location>
        <topology evidence="1">Multi-pass membrane protein</topology>
    </subcellularLocation>
</comment>
<dbReference type="InterPro" id="IPR039426">
    <property type="entry name" value="TonB-dep_rcpt-like"/>
</dbReference>
<evidence type="ECO:0000256" key="2">
    <source>
        <dbReference type="ARBA" id="ARBA00022448"/>
    </source>
</evidence>
<dbReference type="GO" id="GO:0009279">
    <property type="term" value="C:cell outer membrane"/>
    <property type="evidence" value="ECO:0007669"/>
    <property type="project" value="UniProtKB-SubCell"/>
</dbReference>
<evidence type="ECO:0000256" key="8">
    <source>
        <dbReference type="ARBA" id="ARBA00023065"/>
    </source>
</evidence>
<dbReference type="InterPro" id="IPR036942">
    <property type="entry name" value="Beta-barrel_TonB_sf"/>
</dbReference>
<feature type="domain" description="TonB-dependent receptor plug" evidence="11">
    <location>
        <begin position="81"/>
        <end position="177"/>
    </location>
</feature>
<dbReference type="InterPro" id="IPR012910">
    <property type="entry name" value="Plug_dom"/>
</dbReference>
<evidence type="ECO:0000256" key="4">
    <source>
        <dbReference type="ARBA" id="ARBA00022496"/>
    </source>
</evidence>
<evidence type="ECO:0000256" key="1">
    <source>
        <dbReference type="ARBA" id="ARBA00004571"/>
    </source>
</evidence>
<protein>
    <submittedName>
        <fullName evidence="12">Fe(3+)-pyochelin receptor</fullName>
    </submittedName>
</protein>
<dbReference type="PANTHER" id="PTHR32552">
    <property type="entry name" value="FERRICHROME IRON RECEPTOR-RELATED"/>
    <property type="match status" value="1"/>
</dbReference>
<reference evidence="12 13" key="1">
    <citation type="submission" date="2018-06" db="EMBL/GenBank/DDBJ databases">
        <title>Draft Genome Sequence of a Novel Marine Bacterium Related to the Verrucomicrobia.</title>
        <authorList>
            <person name="Vosseberg J."/>
            <person name="Martijn J."/>
            <person name="Ettema T.J.G."/>
        </authorList>
    </citation>
    <scope>NUCLEOTIDE SEQUENCE [LARGE SCALE GENOMIC DNA]</scope>
    <source>
        <strain evidence="12">TARA_B100001123</strain>
    </source>
</reference>
<evidence type="ECO:0000313" key="12">
    <source>
        <dbReference type="EMBL" id="AWT60029.1"/>
    </source>
</evidence>
<keyword evidence="3" id="KW-1134">Transmembrane beta strand</keyword>
<evidence type="ECO:0000256" key="6">
    <source>
        <dbReference type="ARBA" id="ARBA00022729"/>
    </source>
</evidence>